<accession>A0A9D5HV42</accession>
<evidence type="ECO:0000313" key="1">
    <source>
        <dbReference type="EMBL" id="KAJ1607651.1"/>
    </source>
</evidence>
<name>A0A9D5HV42_9CRYT</name>
<dbReference type="Proteomes" id="UP001067231">
    <property type="component" value="Unassembled WGS sequence"/>
</dbReference>
<dbReference type="OrthoDB" id="341415at2759"/>
<reference evidence="1" key="1">
    <citation type="submission" date="2022-10" db="EMBL/GenBank/DDBJ databases">
        <title>Adaptive evolution leads to modifications in subtelomeric GC content in a zoonotic Cryptosporidium species.</title>
        <authorList>
            <person name="Li J."/>
            <person name="Feng Y."/>
            <person name="Xiao L."/>
        </authorList>
    </citation>
    <scope>NUCLEOTIDE SEQUENCE</scope>
    <source>
        <strain evidence="1">33844</strain>
    </source>
</reference>
<protein>
    <submittedName>
        <fullName evidence="1">Uncharacterized protein</fullName>
    </submittedName>
</protein>
<sequence length="1775" mass="208749">MLEAALLAAAECRIDDLSSLFNNPDIKSYWKFILSSIPETLHIDKYKHIIPEPTSIKQTFHINDKYNHFIRDKINPLQDSVESISKWSIERCFQIVKNTLNVEEFALPFLTFMIKHLGFDVFNNINYLDDLQGKYLIKHYESILMLFSLYFILEQYKMVLKSTELNETSIDPVKFIFYSPVDRLKIVMEQFSECSYSKLNNLFSSLFKSYSYISCLNLLYCRRLKENMEYTRILKCEPFIRKCETPGYYQQILYKHVNTDFYDKNLASSLLSNAYVPLEDVIINYLFDEKNFVSVEFFCQISKILVKNSILTKNLSERYISCPLKVIQFILLCIKGKSSPLLNLKALEIQEYIDEIYECTPKSVIIVQHFKKDLFFRKIRFTNLKMDDQKSVVDFICCSFCKHASIIYNSPESIEKFRDWQNDIFLSMESVERQQLFIDLCREFPIKMIEEMVIRDVIKVLNNQYIAECFLLNIINKLYEFYSTEIVIIIISIHKTILDSIKLPYTPFGSLLSLLFYILEKTLTNPNFYTETIIDDLIVQMKSNISMHEFKDLFLQLYYRIYNEYSGQTLVKFATFLYKLKHASLDNTNVMDPQIISIIDSVQISIVINRFTKYSPKEMEINDIFKYCHEDELEMVKCSHLWNKFEFMYDYPNSIIKEGRKGNILSNLFLSNPSLVLISMESTIWNELNFLFKRLLLLDDYHLIYNSLIRLQISTLLTYGFLNIAIKLMFSMVHNKDHFDDYIISCLFQLIKNNKYMDEITNESKQLLRIIEKDILKSFPPNSLSLFLSHKCTPVLDRTIRLNIKEINENIERYFLAAYYLDVLNSKENKILKMFLEINSSIESSMKTTDLLFMNGSLSRLIINSVNINQRTKSLVCLSLITILSIKEFIPYTMDSIKSLILVQSIIHGYSKIINQLKSNSLNNNNVLKILKYENHLPIYLTKYNSNSCIVRWKLLTDVLMFDEIAPTINMIDKIYNKNKQTLGPSLYSYIEIDYLTKNLTALNDSSISLITVDYIHILLNQQTYICNTLQQIYNKAEKQEGVRYIYTLLLILILKYSFVKKFKKIAEFPLMENYKIYEFVKLNKMFPKFGKSILHNVINGKKSIVDLLDYGKVWSNYWLISKYVKSLNKDKDLLSTFSLKLLKFIFFEDQGFPIMNHKTLLTQNGNCISLVLEDVFKNLLESDYNTIHFLEMLPNNKRKLEIISLLIQISSKVNYKKDRRDLLKHLNTLLLDINFKLHFPNIRCNQHKFEEIDTYRQILVFTLDLFMNSDENSVSNFIYNVIVPLNMDFSKLLRDSILLHLADLNKSGKLNNILPFIKLIFGKSDSSIFSYQGINFCDFITQLYYNILEKMGNSLIPFIFSLELVSRDIFDICLLNQLSNQVMININTLINELNLFINTNDITVFFGRIVHLLSNKNDSAKFNLKIMIFILDQLFYYAAVICKINMSLKSRDSIHENTDSHALSVAIYVQKKNISELALCILSFITMNNMTDNLQFFKYWYTFGENLMNYDDQKLFYEINKKNVFVGLNSPFKKYIIISITYFRMEEVLASKHCRQNPYNSMYELICSINIILNSESYAFLGTHLFSDLMIPILVNSKKEKNLSFNIIGKSVCDLLKIRYFESEELSLIGVLFKTLMVYRRKIINNLIPKLFTLRLDHIISGMVASECNILRYSQMSTKYTQKILSKLFDKFYNVNLDSIKVGIECEALNNHIASNIYPNLLMDCDLTDGIRFDQVLDIMYQKFLSRFYTFLFGEKQYLLDIKLANKKNFNASV</sequence>
<gene>
    <name evidence="1" type="ORF">OJ253_2263</name>
</gene>
<comment type="caution">
    <text evidence="1">The sequence shown here is derived from an EMBL/GenBank/DDBJ whole genome shotgun (WGS) entry which is preliminary data.</text>
</comment>
<proteinExistence type="predicted"/>
<dbReference type="EMBL" id="JAPCXC010000056">
    <property type="protein sequence ID" value="KAJ1607651.1"/>
    <property type="molecule type" value="Genomic_DNA"/>
</dbReference>
<organism evidence="1">
    <name type="scientific">Cryptosporidium canis</name>
    <dbReference type="NCBI Taxonomy" id="195482"/>
    <lineage>
        <taxon>Eukaryota</taxon>
        <taxon>Sar</taxon>
        <taxon>Alveolata</taxon>
        <taxon>Apicomplexa</taxon>
        <taxon>Conoidasida</taxon>
        <taxon>Coccidia</taxon>
        <taxon>Eucoccidiorida</taxon>
        <taxon>Eimeriorina</taxon>
        <taxon>Cryptosporidiidae</taxon>
        <taxon>Cryptosporidium</taxon>
    </lineage>
</organism>